<dbReference type="GO" id="GO:0008408">
    <property type="term" value="F:3'-5' exonuclease activity"/>
    <property type="evidence" value="ECO:0007669"/>
    <property type="project" value="InterPro"/>
</dbReference>
<evidence type="ECO:0000313" key="13">
    <source>
        <dbReference type="EMBL" id="WDI05422.1"/>
    </source>
</evidence>
<dbReference type="Proteomes" id="UP001220962">
    <property type="component" value="Plasmid unnamed1"/>
</dbReference>
<dbReference type="InterPro" id="IPR022637">
    <property type="entry name" value="DNA_polIII_beta_cen"/>
</dbReference>
<keyword evidence="4" id="KW-0808">Transferase</keyword>
<name>A0AAX3N5X7_9BACL</name>
<dbReference type="EMBL" id="CP118110">
    <property type="protein sequence ID" value="WDI05422.1"/>
    <property type="molecule type" value="Genomic_DNA"/>
</dbReference>
<dbReference type="SUPFAM" id="SSF55979">
    <property type="entry name" value="DNA clamp"/>
    <property type="match status" value="3"/>
</dbReference>
<dbReference type="InterPro" id="IPR046938">
    <property type="entry name" value="DNA_clamp_sf"/>
</dbReference>
<protein>
    <recommendedName>
        <fullName evidence="9">DNA polymerase III subunit beta</fullName>
    </recommendedName>
</protein>
<geneLocation type="plasmid" evidence="13 15">
    <name>unnamed2</name>
</geneLocation>
<dbReference type="Gene3D" id="3.70.10.10">
    <property type="match status" value="1"/>
</dbReference>
<evidence type="ECO:0000256" key="7">
    <source>
        <dbReference type="ARBA" id="ARBA00022932"/>
    </source>
</evidence>
<dbReference type="PANTHER" id="PTHR30478:SF0">
    <property type="entry name" value="BETA SLIDING CLAMP"/>
    <property type="match status" value="1"/>
</dbReference>
<evidence type="ECO:0000259" key="11">
    <source>
        <dbReference type="Pfam" id="PF02767"/>
    </source>
</evidence>
<dbReference type="SMART" id="SM00480">
    <property type="entry name" value="POL3Bc"/>
    <property type="match status" value="1"/>
</dbReference>
<keyword evidence="8" id="KW-0238">DNA-binding</keyword>
<dbReference type="RefSeq" id="WP_205055038.1">
    <property type="nucleotide sequence ID" value="NZ_CP118102.1"/>
</dbReference>
<evidence type="ECO:0000256" key="8">
    <source>
        <dbReference type="ARBA" id="ARBA00023125"/>
    </source>
</evidence>
<evidence type="ECO:0000256" key="3">
    <source>
        <dbReference type="ARBA" id="ARBA00022490"/>
    </source>
</evidence>
<sequence length="388" mass="42722">MAKAVEERVTTAVKAEGVSFTVDHEAIMNVLTTCSKVVPRSSVVPILKCIKFDLNKDVLFVTAMSDSQSVIVKLQVENTGNQDGSYLFPSREGIELVKRLPSGSLSFSVNEASVRISYGNNGSASLKVLDPDEYPQLPSVAGVKFVPVPMDALRKGAAAQRFASTDSSTAILCGINIRKVEDKLGFTATNRHRIYDFVSDVKIPNPDEFRGGVIDAINFKSIVDTFRTSERIDFAVTDHHLILRDRSSNSVYFGRLVEGSYPDIAKLCEMPEQSCLARIPLGRLDETLNRMLSLESENHRVYFLHGDNGELVVKSESHTGEIVESIEGSVVDKSMGMIRFNARYLRDALSASDRDVNDVLFNITGQSTPSYITYDGDPSVLNVVLPVR</sequence>
<dbReference type="GO" id="GO:0003677">
    <property type="term" value="F:DNA binding"/>
    <property type="evidence" value="ECO:0007669"/>
    <property type="project" value="UniProtKB-KW"/>
</dbReference>
<keyword evidence="15" id="KW-1185">Reference proteome</keyword>
<evidence type="ECO:0000313" key="15">
    <source>
        <dbReference type="Proteomes" id="UP001221519"/>
    </source>
</evidence>
<feature type="domain" description="DNA polymerase III beta sliding clamp central" evidence="11">
    <location>
        <begin position="158"/>
        <end position="263"/>
    </location>
</feature>
<dbReference type="GO" id="GO:0003887">
    <property type="term" value="F:DNA-directed DNA polymerase activity"/>
    <property type="evidence" value="ECO:0007669"/>
    <property type="project" value="UniProtKB-KW"/>
</dbReference>
<evidence type="ECO:0000256" key="1">
    <source>
        <dbReference type="ARBA" id="ARBA00004496"/>
    </source>
</evidence>
<geneLocation type="plasmid" evidence="12 14">
    <name>unnamed1</name>
</geneLocation>
<dbReference type="GO" id="GO:0006271">
    <property type="term" value="P:DNA strand elongation involved in DNA replication"/>
    <property type="evidence" value="ECO:0007669"/>
    <property type="project" value="TreeGrafter"/>
</dbReference>
<dbReference type="Gene3D" id="3.10.150.10">
    <property type="entry name" value="DNA Polymerase III, subunit A, domain 2"/>
    <property type="match status" value="1"/>
</dbReference>
<evidence type="ECO:0000256" key="6">
    <source>
        <dbReference type="ARBA" id="ARBA00022705"/>
    </source>
</evidence>
<reference evidence="12 15" key="1">
    <citation type="submission" date="2023-02" db="EMBL/GenBank/DDBJ databases">
        <title>Pathogen: clinical or host-associated sample.</title>
        <authorList>
            <person name="Hergert J."/>
            <person name="Casey R."/>
            <person name="Wagner J."/>
            <person name="Young E.L."/>
            <person name="Oakeson K.F."/>
        </authorList>
    </citation>
    <scope>NUCLEOTIDE SEQUENCE</scope>
    <source>
        <strain evidence="13 15">2022CK-00829</strain>
        <strain evidence="12">2022CK-00830</strain>
        <plasmid evidence="12">unnamed1</plasmid>
        <plasmid evidence="13 15">unnamed2</plasmid>
    </source>
</reference>
<keyword evidence="3" id="KW-0963">Cytoplasm</keyword>
<keyword evidence="5" id="KW-0548">Nucleotidyltransferase</keyword>
<evidence type="ECO:0000256" key="2">
    <source>
        <dbReference type="ARBA" id="ARBA00010752"/>
    </source>
</evidence>
<evidence type="ECO:0000259" key="10">
    <source>
        <dbReference type="Pfam" id="PF00712"/>
    </source>
</evidence>
<feature type="domain" description="DNA polymerase III beta sliding clamp N-terminal" evidence="10">
    <location>
        <begin position="19"/>
        <end position="138"/>
    </location>
</feature>
<dbReference type="GO" id="GO:0005737">
    <property type="term" value="C:cytoplasm"/>
    <property type="evidence" value="ECO:0007669"/>
    <property type="project" value="UniProtKB-SubCell"/>
</dbReference>
<accession>A0AAX3N5X7</accession>
<comment type="subcellular location">
    <subcellularLocation>
        <location evidence="1">Cytoplasm</location>
    </subcellularLocation>
</comment>
<keyword evidence="12" id="KW-0614">Plasmid</keyword>
<comment type="similarity">
    <text evidence="2">Belongs to the beta sliding clamp family.</text>
</comment>
<evidence type="ECO:0000256" key="9">
    <source>
        <dbReference type="ARBA" id="ARBA00033275"/>
    </source>
</evidence>
<dbReference type="Pfam" id="PF02767">
    <property type="entry name" value="DNA_pol3_beta_2"/>
    <property type="match status" value="1"/>
</dbReference>
<dbReference type="InterPro" id="IPR022634">
    <property type="entry name" value="DNA_polIII_beta_N"/>
</dbReference>
<gene>
    <name evidence="12" type="ORF">PUW23_25810</name>
    <name evidence="13" type="ORF">PUW25_26885</name>
</gene>
<dbReference type="Proteomes" id="UP001221519">
    <property type="component" value="Plasmid unnamed2"/>
</dbReference>
<organism evidence="12 14">
    <name type="scientific">Paenibacillus urinalis</name>
    <dbReference type="NCBI Taxonomy" id="521520"/>
    <lineage>
        <taxon>Bacteria</taxon>
        <taxon>Bacillati</taxon>
        <taxon>Bacillota</taxon>
        <taxon>Bacilli</taxon>
        <taxon>Bacillales</taxon>
        <taxon>Paenibacillaceae</taxon>
        <taxon>Paenibacillus</taxon>
    </lineage>
</organism>
<evidence type="ECO:0000313" key="12">
    <source>
        <dbReference type="EMBL" id="WDH85255.1"/>
    </source>
</evidence>
<dbReference type="EMBL" id="CP118102">
    <property type="protein sequence ID" value="WDH85255.1"/>
    <property type="molecule type" value="Genomic_DNA"/>
</dbReference>
<dbReference type="Pfam" id="PF00712">
    <property type="entry name" value="DNA_pol3_beta"/>
    <property type="match status" value="1"/>
</dbReference>
<dbReference type="PANTHER" id="PTHR30478">
    <property type="entry name" value="DNA POLYMERASE III SUBUNIT BETA"/>
    <property type="match status" value="1"/>
</dbReference>
<dbReference type="AlphaFoldDB" id="A0AAX3N5X7"/>
<evidence type="ECO:0000256" key="5">
    <source>
        <dbReference type="ARBA" id="ARBA00022695"/>
    </source>
</evidence>
<dbReference type="CDD" id="cd00140">
    <property type="entry name" value="beta_clamp"/>
    <property type="match status" value="1"/>
</dbReference>
<evidence type="ECO:0000313" key="14">
    <source>
        <dbReference type="Proteomes" id="UP001220962"/>
    </source>
</evidence>
<proteinExistence type="inferred from homology"/>
<keyword evidence="7" id="KW-0239">DNA-directed DNA polymerase</keyword>
<dbReference type="GO" id="GO:0009360">
    <property type="term" value="C:DNA polymerase III complex"/>
    <property type="evidence" value="ECO:0007669"/>
    <property type="project" value="InterPro"/>
</dbReference>
<keyword evidence="6" id="KW-0235">DNA replication</keyword>
<evidence type="ECO:0000256" key="4">
    <source>
        <dbReference type="ARBA" id="ARBA00022679"/>
    </source>
</evidence>
<dbReference type="InterPro" id="IPR001001">
    <property type="entry name" value="DNA_polIII_beta"/>
</dbReference>